<protein>
    <submittedName>
        <fullName evidence="2">Uncharacterized protein</fullName>
    </submittedName>
</protein>
<evidence type="ECO:0000313" key="3">
    <source>
        <dbReference type="Proteomes" id="UP000054485"/>
    </source>
</evidence>
<gene>
    <name evidence="2" type="ORF">CY34DRAFT_352150</name>
</gene>
<reference evidence="2 3" key="1">
    <citation type="submission" date="2014-04" db="EMBL/GenBank/DDBJ databases">
        <authorList>
            <consortium name="DOE Joint Genome Institute"/>
            <person name="Kuo A."/>
            <person name="Ruytinx J."/>
            <person name="Rineau F."/>
            <person name="Colpaert J."/>
            <person name="Kohler A."/>
            <person name="Nagy L.G."/>
            <person name="Floudas D."/>
            <person name="Copeland A."/>
            <person name="Barry K.W."/>
            <person name="Cichocki N."/>
            <person name="Veneault-Fourrey C."/>
            <person name="LaButti K."/>
            <person name="Lindquist E.A."/>
            <person name="Lipzen A."/>
            <person name="Lundell T."/>
            <person name="Morin E."/>
            <person name="Murat C."/>
            <person name="Sun H."/>
            <person name="Tunlid A."/>
            <person name="Henrissat B."/>
            <person name="Grigoriev I.V."/>
            <person name="Hibbett D.S."/>
            <person name="Martin F."/>
            <person name="Nordberg H.P."/>
            <person name="Cantor M.N."/>
            <person name="Hua S.X."/>
        </authorList>
    </citation>
    <scope>NUCLEOTIDE SEQUENCE [LARGE SCALE GENOMIC DNA]</scope>
    <source>
        <strain evidence="2 3">UH-Slu-Lm8-n1</strain>
    </source>
</reference>
<keyword evidence="3" id="KW-1185">Reference proteome</keyword>
<evidence type="ECO:0000313" key="2">
    <source>
        <dbReference type="EMBL" id="KIK39071.1"/>
    </source>
</evidence>
<dbReference type="EMBL" id="KN835360">
    <property type="protein sequence ID" value="KIK39071.1"/>
    <property type="molecule type" value="Genomic_DNA"/>
</dbReference>
<name>A0A0D0ABD3_9AGAM</name>
<sequence length="96" mass="10832">METSVHLPQMPNMNLYDEPRNTVSDERVNAIRSEGRLPVGGTVNFLVSDSRFRVRKWNQIANGNVFLRKFLGAVSLSLVQKNVDVPNSFVDSRADI</sequence>
<dbReference type="Proteomes" id="UP000054485">
    <property type="component" value="Unassembled WGS sequence"/>
</dbReference>
<organism evidence="2 3">
    <name type="scientific">Suillus luteus UH-Slu-Lm8-n1</name>
    <dbReference type="NCBI Taxonomy" id="930992"/>
    <lineage>
        <taxon>Eukaryota</taxon>
        <taxon>Fungi</taxon>
        <taxon>Dikarya</taxon>
        <taxon>Basidiomycota</taxon>
        <taxon>Agaricomycotina</taxon>
        <taxon>Agaricomycetes</taxon>
        <taxon>Agaricomycetidae</taxon>
        <taxon>Boletales</taxon>
        <taxon>Suillineae</taxon>
        <taxon>Suillaceae</taxon>
        <taxon>Suillus</taxon>
    </lineage>
</organism>
<dbReference type="InParanoid" id="A0A0D0ABD3"/>
<feature type="region of interest" description="Disordered" evidence="1">
    <location>
        <begin position="1"/>
        <end position="20"/>
    </location>
</feature>
<dbReference type="HOGENOM" id="CLU_2361130_0_0_1"/>
<accession>A0A0D0ABD3</accession>
<reference evidence="3" key="2">
    <citation type="submission" date="2015-01" db="EMBL/GenBank/DDBJ databases">
        <title>Evolutionary Origins and Diversification of the Mycorrhizal Mutualists.</title>
        <authorList>
            <consortium name="DOE Joint Genome Institute"/>
            <consortium name="Mycorrhizal Genomics Consortium"/>
            <person name="Kohler A."/>
            <person name="Kuo A."/>
            <person name="Nagy L.G."/>
            <person name="Floudas D."/>
            <person name="Copeland A."/>
            <person name="Barry K.W."/>
            <person name="Cichocki N."/>
            <person name="Veneault-Fourrey C."/>
            <person name="LaButti K."/>
            <person name="Lindquist E.A."/>
            <person name="Lipzen A."/>
            <person name="Lundell T."/>
            <person name="Morin E."/>
            <person name="Murat C."/>
            <person name="Riley R."/>
            <person name="Ohm R."/>
            <person name="Sun H."/>
            <person name="Tunlid A."/>
            <person name="Henrissat B."/>
            <person name="Grigoriev I.V."/>
            <person name="Hibbett D.S."/>
            <person name="Martin F."/>
        </authorList>
    </citation>
    <scope>NUCLEOTIDE SEQUENCE [LARGE SCALE GENOMIC DNA]</scope>
    <source>
        <strain evidence="3">UH-Slu-Lm8-n1</strain>
    </source>
</reference>
<evidence type="ECO:0000256" key="1">
    <source>
        <dbReference type="SAM" id="MobiDB-lite"/>
    </source>
</evidence>
<dbReference type="AlphaFoldDB" id="A0A0D0ABD3"/>
<proteinExistence type="predicted"/>